<dbReference type="PANTHER" id="PTHR10841:SF6">
    <property type="entry name" value="SYNAPSIN III"/>
    <property type="match status" value="1"/>
</dbReference>
<accession>A0A9Q1HMW2</accession>
<dbReference type="PROSITE" id="PS00415">
    <property type="entry name" value="SYNAPSIN_1"/>
    <property type="match status" value="1"/>
</dbReference>
<dbReference type="Proteomes" id="UP001152803">
    <property type="component" value="Unassembled WGS sequence"/>
</dbReference>
<gene>
    <name evidence="2" type="ORF">COCON_G00228920</name>
</gene>
<feature type="compositionally biased region" description="Low complexity" evidence="1">
    <location>
        <begin position="28"/>
        <end position="38"/>
    </location>
</feature>
<reference evidence="2" key="1">
    <citation type="journal article" date="2023" name="Science">
        <title>Genome structures resolve the early diversification of teleost fishes.</title>
        <authorList>
            <person name="Parey E."/>
            <person name="Louis A."/>
            <person name="Montfort J."/>
            <person name="Bouchez O."/>
            <person name="Roques C."/>
            <person name="Iampietro C."/>
            <person name="Lluch J."/>
            <person name="Castinel A."/>
            <person name="Donnadieu C."/>
            <person name="Desvignes T."/>
            <person name="Floi Bucao C."/>
            <person name="Jouanno E."/>
            <person name="Wen M."/>
            <person name="Mejri S."/>
            <person name="Dirks R."/>
            <person name="Jansen H."/>
            <person name="Henkel C."/>
            <person name="Chen W.J."/>
            <person name="Zahm M."/>
            <person name="Cabau C."/>
            <person name="Klopp C."/>
            <person name="Thompson A.W."/>
            <person name="Robinson-Rechavi M."/>
            <person name="Braasch I."/>
            <person name="Lecointre G."/>
            <person name="Bobe J."/>
            <person name="Postlethwait J.H."/>
            <person name="Berthelot C."/>
            <person name="Roest Crollius H."/>
            <person name="Guiguen Y."/>
        </authorList>
    </citation>
    <scope>NUCLEOTIDE SEQUENCE</scope>
    <source>
        <strain evidence="2">Concon-B</strain>
    </source>
</reference>
<feature type="region of interest" description="Disordered" evidence="1">
    <location>
        <begin position="20"/>
        <end position="81"/>
    </location>
</feature>
<proteinExistence type="predicted"/>
<feature type="compositionally biased region" description="Polar residues" evidence="1">
    <location>
        <begin position="68"/>
        <end position="81"/>
    </location>
</feature>
<organism evidence="2 3">
    <name type="scientific">Conger conger</name>
    <name type="common">Conger eel</name>
    <name type="synonym">Muraena conger</name>
    <dbReference type="NCBI Taxonomy" id="82655"/>
    <lineage>
        <taxon>Eukaryota</taxon>
        <taxon>Metazoa</taxon>
        <taxon>Chordata</taxon>
        <taxon>Craniata</taxon>
        <taxon>Vertebrata</taxon>
        <taxon>Euteleostomi</taxon>
        <taxon>Actinopterygii</taxon>
        <taxon>Neopterygii</taxon>
        <taxon>Teleostei</taxon>
        <taxon>Anguilliformes</taxon>
        <taxon>Congridae</taxon>
        <taxon>Conger</taxon>
    </lineage>
</organism>
<comment type="caution">
    <text evidence="2">The sequence shown here is derived from an EMBL/GenBank/DDBJ whole genome shotgun (WGS) entry which is preliminary data.</text>
</comment>
<evidence type="ECO:0000313" key="2">
    <source>
        <dbReference type="EMBL" id="KAJ8249676.1"/>
    </source>
</evidence>
<feature type="compositionally biased region" description="Low complexity" evidence="1">
    <location>
        <begin position="55"/>
        <end position="67"/>
    </location>
</feature>
<dbReference type="EMBL" id="JAFJMO010000019">
    <property type="protein sequence ID" value="KAJ8249676.1"/>
    <property type="molecule type" value="Genomic_DNA"/>
</dbReference>
<sequence>MNYLRRRLSDSSFVANLPNGYMMDLQRPSGPSSSPVSPATERRHPGQQGAPPPASSTSAGFLSSLSSVVKSGQATPPVQAT</sequence>
<dbReference type="PANTHER" id="PTHR10841">
    <property type="entry name" value="SYNAPSIN"/>
    <property type="match status" value="1"/>
</dbReference>
<feature type="non-terminal residue" evidence="2">
    <location>
        <position position="81"/>
    </location>
</feature>
<name>A0A9Q1HMW2_CONCO</name>
<dbReference type="GO" id="GO:0007269">
    <property type="term" value="P:neurotransmitter secretion"/>
    <property type="evidence" value="ECO:0007669"/>
    <property type="project" value="TreeGrafter"/>
</dbReference>
<evidence type="ECO:0000256" key="1">
    <source>
        <dbReference type="SAM" id="MobiDB-lite"/>
    </source>
</evidence>
<dbReference type="InterPro" id="IPR019736">
    <property type="entry name" value="Synapsin_P_site"/>
</dbReference>
<dbReference type="Pfam" id="PF10581">
    <property type="entry name" value="Synapsin_N"/>
    <property type="match status" value="1"/>
</dbReference>
<keyword evidence="3" id="KW-1185">Reference proteome</keyword>
<dbReference type="GO" id="GO:0030672">
    <property type="term" value="C:synaptic vesicle membrane"/>
    <property type="evidence" value="ECO:0007669"/>
    <property type="project" value="TreeGrafter"/>
</dbReference>
<protein>
    <submittedName>
        <fullName evidence="2">Uncharacterized protein</fullName>
    </submittedName>
</protein>
<dbReference type="AlphaFoldDB" id="A0A9Q1HMW2"/>
<evidence type="ECO:0000313" key="3">
    <source>
        <dbReference type="Proteomes" id="UP001152803"/>
    </source>
</evidence>